<sequence length="239" mass="26393">MHHLVLAAAMVVPRRFLVARHGLTNWNQEGRIQGTLDLSELTAEGVDQAEALGAHIASTEVVGAVWCSPLRRARQTLAAIEAKCAEGGRSLPPPIIHDNLKEIDLYGWHGQLKTDIEKTEPEAWLRWKSNPQAYRTPEGAAPLPELWERARSSWRLLLAAETVDTTLVVAHGAFNRCLVASALGCDIDAFRDSRFQFENCAMFELVFHGDDLATWRKVFTPSSNGQEVATPPVVAGAFF</sequence>
<evidence type="ECO:0008006" key="4">
    <source>
        <dbReference type="Google" id="ProtNLM"/>
    </source>
</evidence>
<dbReference type="SMART" id="SM00855">
    <property type="entry name" value="PGAM"/>
    <property type="match status" value="1"/>
</dbReference>
<dbReference type="Proteomes" id="UP001230188">
    <property type="component" value="Unassembled WGS sequence"/>
</dbReference>
<dbReference type="InterPro" id="IPR029033">
    <property type="entry name" value="His_PPase_superfam"/>
</dbReference>
<evidence type="ECO:0000313" key="2">
    <source>
        <dbReference type="EMBL" id="KAJ8609954.1"/>
    </source>
</evidence>
<feature type="binding site" evidence="1">
    <location>
        <begin position="20"/>
        <end position="27"/>
    </location>
    <ligand>
        <name>substrate</name>
    </ligand>
</feature>
<dbReference type="EMBL" id="JAQMWT010000125">
    <property type="protein sequence ID" value="KAJ8609954.1"/>
    <property type="molecule type" value="Genomic_DNA"/>
</dbReference>
<dbReference type="Pfam" id="PF00300">
    <property type="entry name" value="His_Phos_1"/>
    <property type="match status" value="1"/>
</dbReference>
<dbReference type="GO" id="GO:0016791">
    <property type="term" value="F:phosphatase activity"/>
    <property type="evidence" value="ECO:0007669"/>
    <property type="project" value="TreeGrafter"/>
</dbReference>
<dbReference type="PANTHER" id="PTHR48100">
    <property type="entry name" value="BROAD-SPECIFICITY PHOSPHATASE YOR283W-RELATED"/>
    <property type="match status" value="1"/>
</dbReference>
<dbReference type="CDD" id="cd07067">
    <property type="entry name" value="HP_PGM_like"/>
    <property type="match status" value="1"/>
</dbReference>
<evidence type="ECO:0000313" key="3">
    <source>
        <dbReference type="Proteomes" id="UP001230188"/>
    </source>
</evidence>
<organism evidence="2 3">
    <name type="scientific">Chrysophaeum taylorii</name>
    <dbReference type="NCBI Taxonomy" id="2483200"/>
    <lineage>
        <taxon>Eukaryota</taxon>
        <taxon>Sar</taxon>
        <taxon>Stramenopiles</taxon>
        <taxon>Ochrophyta</taxon>
        <taxon>Pelagophyceae</taxon>
        <taxon>Pelagomonadales</taxon>
        <taxon>Pelagomonadaceae</taxon>
        <taxon>Chrysophaeum</taxon>
    </lineage>
</organism>
<name>A0AAD7UK28_9STRA</name>
<protein>
    <recommendedName>
        <fullName evidence="4">Phosphoglycerate mutase</fullName>
    </recommendedName>
</protein>
<dbReference type="InterPro" id="IPR050275">
    <property type="entry name" value="PGM_Phosphatase"/>
</dbReference>
<dbReference type="InterPro" id="IPR013078">
    <property type="entry name" value="His_Pase_superF_clade-1"/>
</dbReference>
<evidence type="ECO:0000256" key="1">
    <source>
        <dbReference type="PIRSR" id="PIRSR613078-2"/>
    </source>
</evidence>
<keyword evidence="3" id="KW-1185">Reference proteome</keyword>
<proteinExistence type="predicted"/>
<dbReference type="PANTHER" id="PTHR48100:SF10">
    <property type="entry name" value="2-CARBOXY-D-ARABINITOL-1-PHOSPHATASE-RELATED"/>
    <property type="match status" value="1"/>
</dbReference>
<reference evidence="2" key="1">
    <citation type="submission" date="2023-01" db="EMBL/GenBank/DDBJ databases">
        <title>Metagenome sequencing of chrysophaentin producing Chrysophaeum taylorii.</title>
        <authorList>
            <person name="Davison J."/>
            <person name="Bewley C."/>
        </authorList>
    </citation>
    <scope>NUCLEOTIDE SEQUENCE</scope>
    <source>
        <strain evidence="2">NIES-1699</strain>
    </source>
</reference>
<comment type="caution">
    <text evidence="2">The sequence shown here is derived from an EMBL/GenBank/DDBJ whole genome shotgun (WGS) entry which is preliminary data.</text>
</comment>
<gene>
    <name evidence="2" type="ORF">CTAYLR_008084</name>
</gene>
<accession>A0AAD7UK28</accession>
<dbReference type="Gene3D" id="3.40.50.1240">
    <property type="entry name" value="Phosphoglycerate mutase-like"/>
    <property type="match status" value="1"/>
</dbReference>
<dbReference type="SUPFAM" id="SSF53254">
    <property type="entry name" value="Phosphoglycerate mutase-like"/>
    <property type="match status" value="1"/>
</dbReference>
<dbReference type="AlphaFoldDB" id="A0AAD7UK28"/>
<feature type="binding site" evidence="1">
    <location>
        <position position="72"/>
    </location>
    <ligand>
        <name>substrate</name>
    </ligand>
</feature>